<dbReference type="AlphaFoldDB" id="A0A023DDQ6"/>
<organism evidence="1 2">
    <name type="scientific">Parageobacillus caldoxylosilyticus NBRC 107762</name>
    <dbReference type="NCBI Taxonomy" id="1220594"/>
    <lineage>
        <taxon>Bacteria</taxon>
        <taxon>Bacillati</taxon>
        <taxon>Bacillota</taxon>
        <taxon>Bacilli</taxon>
        <taxon>Bacillales</taxon>
        <taxon>Anoxybacillaceae</taxon>
        <taxon>Saccharococcus</taxon>
    </lineage>
</organism>
<keyword evidence="2" id="KW-1185">Reference proteome</keyword>
<gene>
    <name evidence="1" type="ORF">GCA01S_019_00130</name>
</gene>
<sequence length="139" mass="16670">MQICRLQGHELEKSQSNTFEDYFNRSEVTFREDGVEKTLHVLYLRYFEQSISAYTPYEGDPIFAVPGRDVYFRDIVAFVCLLQNPSFRHRKRVYINEEEEFRRYFAHMDFTKLPELFTELETKGQYSLSSPLLFVRQPS</sequence>
<dbReference type="EMBL" id="BAWO01000019">
    <property type="protein sequence ID" value="GAJ39394.1"/>
    <property type="molecule type" value="Genomic_DNA"/>
</dbReference>
<evidence type="ECO:0000313" key="2">
    <source>
        <dbReference type="Proteomes" id="UP000023561"/>
    </source>
</evidence>
<dbReference type="OrthoDB" id="2475704at2"/>
<protein>
    <submittedName>
        <fullName evidence="1">Uncharacterized protein</fullName>
    </submittedName>
</protein>
<reference evidence="1 2" key="1">
    <citation type="submission" date="2014-04" db="EMBL/GenBank/DDBJ databases">
        <title>Whole genome shotgun sequence of Geobacillus caldoxylosilyticus NBRC 107762.</title>
        <authorList>
            <person name="Hosoyama A."/>
            <person name="Hosoyama Y."/>
            <person name="Katano-Makiyama Y."/>
            <person name="Tsuchikane K."/>
            <person name="Ohji S."/>
            <person name="Ichikawa N."/>
            <person name="Yamazoe A."/>
            <person name="Fujita N."/>
        </authorList>
    </citation>
    <scope>NUCLEOTIDE SEQUENCE [LARGE SCALE GENOMIC DNA]</scope>
    <source>
        <strain evidence="1 2">NBRC 107762</strain>
    </source>
</reference>
<evidence type="ECO:0000313" key="1">
    <source>
        <dbReference type="EMBL" id="GAJ39394.1"/>
    </source>
</evidence>
<dbReference type="RefSeq" id="WP_042408413.1">
    <property type="nucleotide sequence ID" value="NZ_BAWO01000019.1"/>
</dbReference>
<accession>A0A023DDQ6</accession>
<name>A0A023DDQ6_9BACL</name>
<dbReference type="GeneID" id="301194169"/>
<comment type="caution">
    <text evidence="1">The sequence shown here is derived from an EMBL/GenBank/DDBJ whole genome shotgun (WGS) entry which is preliminary data.</text>
</comment>
<dbReference type="Proteomes" id="UP000023561">
    <property type="component" value="Unassembled WGS sequence"/>
</dbReference>
<proteinExistence type="predicted"/>